<evidence type="ECO:0000313" key="5">
    <source>
        <dbReference type="EMBL" id="CAB4174935.1"/>
    </source>
</evidence>
<evidence type="ECO:0000313" key="10">
    <source>
        <dbReference type="EMBL" id="CAB4220218.1"/>
    </source>
</evidence>
<evidence type="ECO:0000313" key="2">
    <source>
        <dbReference type="EMBL" id="CAB4146103.1"/>
    </source>
</evidence>
<evidence type="ECO:0000313" key="3">
    <source>
        <dbReference type="EMBL" id="CAB4151079.1"/>
    </source>
</evidence>
<reference evidence="11" key="1">
    <citation type="submission" date="2020-05" db="EMBL/GenBank/DDBJ databases">
        <authorList>
            <person name="Chiriac C."/>
            <person name="Salcher M."/>
            <person name="Ghai R."/>
            <person name="Kavagutti S V."/>
        </authorList>
    </citation>
    <scope>NUCLEOTIDE SEQUENCE</scope>
</reference>
<evidence type="ECO:0000313" key="1">
    <source>
        <dbReference type="EMBL" id="CAB4135782.1"/>
    </source>
</evidence>
<gene>
    <name evidence="6" type="ORF">UFOVP1031_83</name>
    <name evidence="7" type="ORF">UFOVP1172_52</name>
    <name evidence="8" type="ORF">UFOVP1240_114</name>
    <name evidence="9" type="ORF">UFOVP1486_14</name>
    <name evidence="11" type="ORF">UFOVP1578_155</name>
    <name evidence="10" type="ORF">UFOVP1630_147</name>
    <name evidence="1" type="ORF">UFOVP288_131</name>
    <name evidence="2" type="ORF">UFOVP483_65</name>
    <name evidence="3" type="ORF">UFOVP573_141</name>
    <name evidence="4" type="ORF">UFOVP769_131</name>
    <name evidence="5" type="ORF">UFOVP962_99</name>
</gene>
<dbReference type="EMBL" id="LR796709">
    <property type="protein sequence ID" value="CAB4161617.1"/>
    <property type="molecule type" value="Genomic_DNA"/>
</dbReference>
<accession>A0A6J7XIG5</accession>
<evidence type="ECO:0000313" key="11">
    <source>
        <dbReference type="EMBL" id="CAB5230862.1"/>
    </source>
</evidence>
<dbReference type="EMBL" id="LR797180">
    <property type="protein sequence ID" value="CAB4192038.1"/>
    <property type="molecule type" value="Genomic_DNA"/>
</dbReference>
<dbReference type="EMBL" id="LR796305">
    <property type="protein sequence ID" value="CAB4135782.1"/>
    <property type="molecule type" value="Genomic_DNA"/>
</dbReference>
<dbReference type="EMBL" id="LR796980">
    <property type="protein sequence ID" value="CAB4179380.1"/>
    <property type="molecule type" value="Genomic_DNA"/>
</dbReference>
<dbReference type="EMBL" id="LR797130">
    <property type="protein sequence ID" value="CAB4188668.1"/>
    <property type="molecule type" value="Genomic_DNA"/>
</dbReference>
<evidence type="ECO:0000313" key="6">
    <source>
        <dbReference type="EMBL" id="CAB4179380.1"/>
    </source>
</evidence>
<evidence type="ECO:0000313" key="7">
    <source>
        <dbReference type="EMBL" id="CAB4188668.1"/>
    </source>
</evidence>
<name>A0A6J7XIG5_9CAUD</name>
<proteinExistence type="predicted"/>
<evidence type="ECO:0000313" key="4">
    <source>
        <dbReference type="EMBL" id="CAB4161617.1"/>
    </source>
</evidence>
<dbReference type="EMBL" id="LR796548">
    <property type="protein sequence ID" value="CAB4151079.1"/>
    <property type="molecule type" value="Genomic_DNA"/>
</dbReference>
<dbReference type="EMBL" id="LR796917">
    <property type="protein sequence ID" value="CAB4174935.1"/>
    <property type="molecule type" value="Genomic_DNA"/>
</dbReference>
<evidence type="ECO:0000313" key="8">
    <source>
        <dbReference type="EMBL" id="CAB4192038.1"/>
    </source>
</evidence>
<protein>
    <submittedName>
        <fullName evidence="11">Uncharacterized protein</fullName>
    </submittedName>
</protein>
<sequence>MMMEMKEMILGQVIKDFPYPIRICPYCNRNLVVVNAIHWQEDNYQYKALYFCSFGNCSVYDEGAKKAYARIIYSSEDAAHYFWRVEFPVQRWEQADVVSIYQ</sequence>
<dbReference type="EMBL" id="LR797492">
    <property type="protein sequence ID" value="CAB4220218.1"/>
    <property type="molecule type" value="Genomic_DNA"/>
</dbReference>
<dbReference type="EMBL" id="LR798423">
    <property type="protein sequence ID" value="CAB5230862.1"/>
    <property type="molecule type" value="Genomic_DNA"/>
</dbReference>
<dbReference type="EMBL" id="LR797434">
    <property type="protein sequence ID" value="CAB4215849.1"/>
    <property type="molecule type" value="Genomic_DNA"/>
</dbReference>
<organism evidence="11">
    <name type="scientific">uncultured Caudovirales phage</name>
    <dbReference type="NCBI Taxonomy" id="2100421"/>
    <lineage>
        <taxon>Viruses</taxon>
        <taxon>Duplodnaviria</taxon>
        <taxon>Heunggongvirae</taxon>
        <taxon>Uroviricota</taxon>
        <taxon>Caudoviricetes</taxon>
        <taxon>Peduoviridae</taxon>
        <taxon>Maltschvirus</taxon>
        <taxon>Maltschvirus maltsch</taxon>
    </lineage>
</organism>
<evidence type="ECO:0000313" key="9">
    <source>
        <dbReference type="EMBL" id="CAB4215849.1"/>
    </source>
</evidence>
<dbReference type="EMBL" id="LR796461">
    <property type="protein sequence ID" value="CAB4146103.1"/>
    <property type="molecule type" value="Genomic_DNA"/>
</dbReference>